<comment type="caution">
    <text evidence="1">The sequence shown here is derived from an EMBL/GenBank/DDBJ whole genome shotgun (WGS) entry which is preliminary data.</text>
</comment>
<dbReference type="EMBL" id="JAMZIH010000643">
    <property type="protein sequence ID" value="KAJ1679047.1"/>
    <property type="molecule type" value="Genomic_DNA"/>
</dbReference>
<protein>
    <submittedName>
        <fullName evidence="1">Phosphate system positive regulatory protein pho81</fullName>
    </submittedName>
</protein>
<feature type="non-terminal residue" evidence="1">
    <location>
        <position position="1"/>
    </location>
</feature>
<feature type="non-terminal residue" evidence="1">
    <location>
        <position position="972"/>
    </location>
</feature>
<organism evidence="1 2">
    <name type="scientific">Spiromyces aspiralis</name>
    <dbReference type="NCBI Taxonomy" id="68401"/>
    <lineage>
        <taxon>Eukaryota</taxon>
        <taxon>Fungi</taxon>
        <taxon>Fungi incertae sedis</taxon>
        <taxon>Zoopagomycota</taxon>
        <taxon>Kickxellomycotina</taxon>
        <taxon>Kickxellomycetes</taxon>
        <taxon>Kickxellales</taxon>
        <taxon>Kickxellaceae</taxon>
        <taxon>Spiromyces</taxon>
    </lineage>
</organism>
<proteinExistence type="predicted"/>
<gene>
    <name evidence="1" type="primary">PHO81</name>
    <name evidence="1" type="ORF">EV182_002834</name>
</gene>
<reference evidence="1" key="1">
    <citation type="submission" date="2022-06" db="EMBL/GenBank/DDBJ databases">
        <title>Phylogenomic reconstructions and comparative analyses of Kickxellomycotina fungi.</title>
        <authorList>
            <person name="Reynolds N.K."/>
            <person name="Stajich J.E."/>
            <person name="Barry K."/>
            <person name="Grigoriev I.V."/>
            <person name="Crous P."/>
            <person name="Smith M.E."/>
        </authorList>
    </citation>
    <scope>NUCLEOTIDE SEQUENCE</scope>
    <source>
        <strain evidence="1">RSA 2271</strain>
    </source>
</reference>
<keyword evidence="2" id="KW-1185">Reference proteome</keyword>
<accession>A0ACC1HUX4</accession>
<sequence length="972" mass="106295">AQAFPEWASYYMNYKALKKIINELSVPITQSTTDAHKEDSVARFERVKAAFFFQLDRELEKVNAFYIQKEKDMEQRLRILSEKYKTVERRMSQSKISTIVTLHEALYQFQHDLDKLQASSTTASPLPELSNFIEINGTGFSKILKKWDKRSKSSTKELYLARQVEVQPCFNKEVITTLTDQVARTISDIDCLLEKVRSQQQSQDAEGDKDYAIPVAPSLRTGDKGIVTMPGSPRPSGPEEVYEDRLFQALLSDKTGDAYTALERLKAVCPKDYQISVSRVLWRLCAEPQADNKCRLLLESGLIRFDFCDEINEQTFCHRSSANGVLSVLEAAVGSGISPDTTDYYNRRPLHYAAMGGHAGCLRFLLRKGANTQCTDDDGNRPLDYAVMNGHGECVALLIESLATATGPPETGPILCLACQRGHYDVAKFLLDSGIPMTPNAQGLHPLHIAAREGSVQLARLLIDRGSAMDPIDNDLGWTPLFYAASEGHAGCLDVLLSSGCKVDVIDEAQRSAVYYAANEGHIGCVEMLLAAGCVASYPGPVASETPRQGAPDTFSPGSEGAPAPTAGGAALDEIELDGIPSLSLPPPIIPFRIYGHTYLDRSSQITIKLAHGLGHAQDHKQPVSFQSLSHLRSLRLVVSGKPDAGMVPHTVMLPLETDEINLGFKTADPDEFGLEFCLYPSLGTELIGKAVTLPSMFKGTSLGSITLPIMDRNLKSIAEISFEFSVIRPFFGAQLKIGGKIETYWKSTNPPEAAGGIASATSSAIATSATVGGNGGLSLITASSLASLHINIHVQVTADQVPVLWHDDSVTFDHGIKVPVDSLNYQQLTAIVASKHQGADFEPMLRRSDAKPEAWHALVKNSGISLERLLEILPSGYGLAIHIEHARPCGRDGEERVSSALQRQRCIVLHSDHINRSIDSVLRVMYNDAQKRLGDNGRTKPRESPVSPHDIYRDSQDGQQRSILFVSSDPV</sequence>
<evidence type="ECO:0000313" key="2">
    <source>
        <dbReference type="Proteomes" id="UP001145114"/>
    </source>
</evidence>
<name>A0ACC1HUX4_9FUNG</name>
<evidence type="ECO:0000313" key="1">
    <source>
        <dbReference type="EMBL" id="KAJ1679047.1"/>
    </source>
</evidence>
<dbReference type="Proteomes" id="UP001145114">
    <property type="component" value="Unassembled WGS sequence"/>
</dbReference>